<feature type="chain" id="PRO_5014954265" evidence="1">
    <location>
        <begin position="27"/>
        <end position="77"/>
    </location>
</feature>
<evidence type="ECO:0000256" key="1">
    <source>
        <dbReference type="SAM" id="SignalP"/>
    </source>
</evidence>
<evidence type="ECO:0000313" key="2">
    <source>
        <dbReference type="EMBL" id="MBW79180.1"/>
    </source>
</evidence>
<reference evidence="2" key="1">
    <citation type="submission" date="2018-01" db="EMBL/GenBank/DDBJ databases">
        <title>An insight into the sialome of Amazonian anophelines.</title>
        <authorList>
            <person name="Ribeiro J.M."/>
            <person name="Scarpassa V."/>
            <person name="Calvo E."/>
        </authorList>
    </citation>
    <scope>NUCLEOTIDE SEQUENCE</scope>
</reference>
<protein>
    <submittedName>
        <fullName evidence="2">Putative secreted protein</fullName>
    </submittedName>
</protein>
<proteinExistence type="predicted"/>
<name>A0A2M4DNN4_ANODA</name>
<dbReference type="EMBL" id="GGFL01015002">
    <property type="protein sequence ID" value="MBW79180.1"/>
    <property type="molecule type" value="Transcribed_RNA"/>
</dbReference>
<dbReference type="AlphaFoldDB" id="A0A2M4DNN4"/>
<feature type="signal peptide" evidence="1">
    <location>
        <begin position="1"/>
        <end position="26"/>
    </location>
</feature>
<accession>A0A2M4DNN4</accession>
<organism evidence="2">
    <name type="scientific">Anopheles darlingi</name>
    <name type="common">Mosquito</name>
    <dbReference type="NCBI Taxonomy" id="43151"/>
    <lineage>
        <taxon>Eukaryota</taxon>
        <taxon>Metazoa</taxon>
        <taxon>Ecdysozoa</taxon>
        <taxon>Arthropoda</taxon>
        <taxon>Hexapoda</taxon>
        <taxon>Insecta</taxon>
        <taxon>Pterygota</taxon>
        <taxon>Neoptera</taxon>
        <taxon>Endopterygota</taxon>
        <taxon>Diptera</taxon>
        <taxon>Nematocera</taxon>
        <taxon>Culicoidea</taxon>
        <taxon>Culicidae</taxon>
        <taxon>Anophelinae</taxon>
        <taxon>Anopheles</taxon>
    </lineage>
</organism>
<keyword evidence="1" id="KW-0732">Signal</keyword>
<sequence>MSSCACGSTCTLGLALLCRLRERTSAVVLLGTKKQKLKPFNRNLSNCSSELIMVKSRFGCWYKNARATIPPPAGHAH</sequence>